<comment type="caution">
    <text evidence="2">The sequence shown here is derived from an EMBL/GenBank/DDBJ whole genome shotgun (WGS) entry which is preliminary data.</text>
</comment>
<organism evidence="2 3">
    <name type="scientific">Phyllostomus discolor</name>
    <name type="common">pale spear-nosed bat</name>
    <dbReference type="NCBI Taxonomy" id="89673"/>
    <lineage>
        <taxon>Eukaryota</taxon>
        <taxon>Metazoa</taxon>
        <taxon>Chordata</taxon>
        <taxon>Craniata</taxon>
        <taxon>Vertebrata</taxon>
        <taxon>Euteleostomi</taxon>
        <taxon>Mammalia</taxon>
        <taxon>Eutheria</taxon>
        <taxon>Laurasiatheria</taxon>
        <taxon>Chiroptera</taxon>
        <taxon>Yangochiroptera</taxon>
        <taxon>Phyllostomidae</taxon>
        <taxon>Phyllostominae</taxon>
        <taxon>Phyllostomus</taxon>
    </lineage>
</organism>
<protein>
    <submittedName>
        <fullName evidence="2">Uncharacterized protein</fullName>
    </submittedName>
</protein>
<feature type="region of interest" description="Disordered" evidence="1">
    <location>
        <begin position="61"/>
        <end position="84"/>
    </location>
</feature>
<proteinExistence type="predicted"/>
<accession>A0A834DAT6</accession>
<reference evidence="2 3" key="1">
    <citation type="journal article" date="2020" name="Nature">
        <title>Six reference-quality genomes reveal evolution of bat adaptations.</title>
        <authorList>
            <person name="Jebb D."/>
            <person name="Huang Z."/>
            <person name="Pippel M."/>
            <person name="Hughes G.M."/>
            <person name="Lavrichenko K."/>
            <person name="Devanna P."/>
            <person name="Winkler S."/>
            <person name="Jermiin L.S."/>
            <person name="Skirmuntt E.C."/>
            <person name="Katzourakis A."/>
            <person name="Burkitt-Gray L."/>
            <person name="Ray D.A."/>
            <person name="Sullivan K.A.M."/>
            <person name="Roscito J.G."/>
            <person name="Kirilenko B.M."/>
            <person name="Davalos L.M."/>
            <person name="Corthals A.P."/>
            <person name="Power M.L."/>
            <person name="Jones G."/>
            <person name="Ransome R.D."/>
            <person name="Dechmann D.K.N."/>
            <person name="Locatelli A.G."/>
            <person name="Puechmaille S.J."/>
            <person name="Fedrigo O."/>
            <person name="Jarvis E.D."/>
            <person name="Hiller M."/>
            <person name="Vernes S.C."/>
            <person name="Myers E.W."/>
            <person name="Teeling E.C."/>
        </authorList>
    </citation>
    <scope>NUCLEOTIDE SEQUENCE [LARGE SCALE GENOMIC DNA]</scope>
    <source>
        <strain evidence="2">Bat1K_MPI-CBG_1</strain>
    </source>
</reference>
<feature type="compositionally biased region" description="Polar residues" evidence="1">
    <location>
        <begin position="71"/>
        <end position="83"/>
    </location>
</feature>
<gene>
    <name evidence="2" type="ORF">HJG60_009547</name>
</gene>
<evidence type="ECO:0000313" key="3">
    <source>
        <dbReference type="Proteomes" id="UP000664940"/>
    </source>
</evidence>
<dbReference type="AlphaFoldDB" id="A0A834DAT6"/>
<evidence type="ECO:0000313" key="2">
    <source>
        <dbReference type="EMBL" id="KAF6073414.1"/>
    </source>
</evidence>
<evidence type="ECO:0000256" key="1">
    <source>
        <dbReference type="SAM" id="MobiDB-lite"/>
    </source>
</evidence>
<dbReference type="Proteomes" id="UP000664940">
    <property type="component" value="Unassembled WGS sequence"/>
</dbReference>
<sequence length="138" mass="15443">MEQVCFWRPWPLSQVLCHEPVTKSRAVQVPLRKHGKGPTPAFPCGGKPALTFQSKINGDRHLPGQLRSGKLSAQLTGPSSPSQKGPLHVVEDLIEFPVINCHPPCAIWLFSWPHRRVKRTVGGRECWSARSCFQSSKR</sequence>
<name>A0A834DAT6_9CHIR</name>
<dbReference type="EMBL" id="JABVXQ010000016">
    <property type="protein sequence ID" value="KAF6073414.1"/>
    <property type="molecule type" value="Genomic_DNA"/>
</dbReference>